<protein>
    <recommendedName>
        <fullName evidence="8 9">Outer membrane protein assembly factor BamA</fullName>
    </recommendedName>
</protein>
<gene>
    <name evidence="8 11" type="primary">bamA</name>
    <name evidence="11" type="ORF">I2H38_04005</name>
</gene>
<evidence type="ECO:0000256" key="9">
    <source>
        <dbReference type="NCBIfam" id="TIGR03303"/>
    </source>
</evidence>
<name>A0A931FMH3_9HYPH</name>
<dbReference type="EMBL" id="JADQDO010000001">
    <property type="protein sequence ID" value="MBF9232535.1"/>
    <property type="molecule type" value="Genomic_DNA"/>
</dbReference>
<feature type="signal peptide" evidence="8">
    <location>
        <begin position="1"/>
        <end position="35"/>
    </location>
</feature>
<comment type="subcellular location">
    <subcellularLocation>
        <location evidence="8">Cell outer membrane</location>
    </subcellularLocation>
    <subcellularLocation>
        <location evidence="1">Membrane</location>
    </subcellularLocation>
</comment>
<keyword evidence="12" id="KW-1185">Reference proteome</keyword>
<evidence type="ECO:0000256" key="6">
    <source>
        <dbReference type="ARBA" id="ARBA00023136"/>
    </source>
</evidence>
<dbReference type="PIRSF" id="PIRSF006076">
    <property type="entry name" value="OM_assembly_OMP85"/>
    <property type="match status" value="1"/>
</dbReference>
<dbReference type="PROSITE" id="PS51779">
    <property type="entry name" value="POTRA"/>
    <property type="match status" value="3"/>
</dbReference>
<evidence type="ECO:0000256" key="3">
    <source>
        <dbReference type="ARBA" id="ARBA00022692"/>
    </source>
</evidence>
<feature type="chain" id="PRO_5038188058" description="Outer membrane protein assembly factor BamA" evidence="8">
    <location>
        <begin position="36"/>
        <end position="799"/>
    </location>
</feature>
<evidence type="ECO:0000256" key="1">
    <source>
        <dbReference type="ARBA" id="ARBA00004370"/>
    </source>
</evidence>
<accession>A0A931FMH3</accession>
<evidence type="ECO:0000256" key="7">
    <source>
        <dbReference type="ARBA" id="ARBA00023237"/>
    </source>
</evidence>
<feature type="domain" description="POTRA" evidence="10">
    <location>
        <begin position="52"/>
        <end position="129"/>
    </location>
</feature>
<dbReference type="Pfam" id="PF07244">
    <property type="entry name" value="POTRA"/>
    <property type="match status" value="4"/>
</dbReference>
<comment type="caution">
    <text evidence="11">The sequence shown here is derived from an EMBL/GenBank/DDBJ whole genome shotgun (WGS) entry which is preliminary data.</text>
</comment>
<keyword evidence="4 8" id="KW-0732">Signal</keyword>
<evidence type="ECO:0000256" key="4">
    <source>
        <dbReference type="ARBA" id="ARBA00022729"/>
    </source>
</evidence>
<keyword evidence="2 8" id="KW-1134">Transmembrane beta strand</keyword>
<dbReference type="InterPro" id="IPR023707">
    <property type="entry name" value="OM_assembly_BamA"/>
</dbReference>
<dbReference type="NCBIfam" id="TIGR03303">
    <property type="entry name" value="OM_YaeT"/>
    <property type="match status" value="1"/>
</dbReference>
<evidence type="ECO:0000256" key="8">
    <source>
        <dbReference type="HAMAP-Rule" id="MF_01430"/>
    </source>
</evidence>
<proteinExistence type="inferred from homology"/>
<dbReference type="PANTHER" id="PTHR12815:SF23">
    <property type="entry name" value="OUTER MEMBRANE PROTEIN ASSEMBLY FACTOR BAMA"/>
    <property type="match status" value="1"/>
</dbReference>
<dbReference type="Proteomes" id="UP000599312">
    <property type="component" value="Unassembled WGS sequence"/>
</dbReference>
<comment type="subunit">
    <text evidence="8">Part of the Bam complex.</text>
</comment>
<dbReference type="GO" id="GO:0043165">
    <property type="term" value="P:Gram-negative-bacterium-type cell outer membrane assembly"/>
    <property type="evidence" value="ECO:0007669"/>
    <property type="project" value="UniProtKB-UniRule"/>
</dbReference>
<evidence type="ECO:0000313" key="12">
    <source>
        <dbReference type="Proteomes" id="UP000599312"/>
    </source>
</evidence>
<evidence type="ECO:0000259" key="10">
    <source>
        <dbReference type="PROSITE" id="PS51779"/>
    </source>
</evidence>
<evidence type="ECO:0000256" key="2">
    <source>
        <dbReference type="ARBA" id="ARBA00022452"/>
    </source>
</evidence>
<feature type="domain" description="POTRA" evidence="10">
    <location>
        <begin position="305"/>
        <end position="376"/>
    </location>
</feature>
<evidence type="ECO:0000256" key="5">
    <source>
        <dbReference type="ARBA" id="ARBA00022737"/>
    </source>
</evidence>
<comment type="function">
    <text evidence="8">Part of the outer membrane protein assembly complex, which is involved in assembly and insertion of beta-barrel proteins into the outer membrane.</text>
</comment>
<sequence precursor="true">MMSTTTRRRGKPAATAVIAVSAMMAGLTAAETAFAQQVAQGSSRRAAVSQQPVINRVVIEGNKRVEKGMIEGDLQLRARTPYNQATVDADVQRILEVYRRSGRGLAQVTPRVVDLPNGRVDVVYTIVEGEKTGVKEIRFVGNSQISSSRLRGLMQTTEMNLLSFLKTSDVYDPDRIAADLELIRRYYLKNGYADFRVISSDVTFDPSGGGYIVTVSLNEGEQYRVGRVNVDSRISEIPAASVEGDVATSAGAVYNADAVEKSLTAITTNVARRGYAFAQVRPVGNRNPATQTIDLAYVIEEGPRVYIERINVRGNTRTRDYVVRREIDLGEGDAYNKVLVDRAERRLNNLGYFKRVRISNEPGSAPDRVVMNVDVEDQSTGAFSISGGYSTSDGFIGEVAVTETNFLGRGQFVRVAGQLGQRTNGVDFSFTEPYFLGYRMAAGIDLFSKFSDQTKYARYENRVTGGQLRLGLPFTEEFTLTLRYSLYQQDLHIPNDYKQPYNDCSLPLPGYTQLNANGTPNRFFCEGNGEASLAIKESQGKTLTSLAGLTFNYNSLDNTKDPRNGFYGEVKTDFAGLGGDSRYFRTTGDARYYRELWEDIIGVARVQGGYIKGLGSGDKGTFGSGGNLRIVDQFFLGPSLVRGFATNGIGPRDISSLDTNANAIGGTTYFGGTLEVQFPIFGLPRDLGLKGAVFADAGTLYGYDGPTRFSGAGNAILDGFAPGACVRDPSVPQNCIVVRDSKTIRSSVGASILWASPLGPLRFDYAFALSKDEGILAANGARIGGDRTQAFRFSGGTRF</sequence>
<dbReference type="GO" id="GO:0009279">
    <property type="term" value="C:cell outer membrane"/>
    <property type="evidence" value="ECO:0007669"/>
    <property type="project" value="UniProtKB-SubCell"/>
</dbReference>
<dbReference type="Gene3D" id="3.10.20.310">
    <property type="entry name" value="membrane protein fhac"/>
    <property type="match status" value="4"/>
</dbReference>
<keyword evidence="7 8" id="KW-0998">Cell outer membrane</keyword>
<dbReference type="InterPro" id="IPR034746">
    <property type="entry name" value="POTRA"/>
</dbReference>
<feature type="domain" description="POTRA" evidence="10">
    <location>
        <begin position="132"/>
        <end position="220"/>
    </location>
</feature>
<dbReference type="InterPro" id="IPR039910">
    <property type="entry name" value="D15-like"/>
</dbReference>
<dbReference type="GO" id="GO:0051205">
    <property type="term" value="P:protein insertion into membrane"/>
    <property type="evidence" value="ECO:0007669"/>
    <property type="project" value="UniProtKB-UniRule"/>
</dbReference>
<dbReference type="Gene3D" id="2.40.160.50">
    <property type="entry name" value="membrane protein fhac: a member of the omp85/tpsb transporter family"/>
    <property type="match status" value="1"/>
</dbReference>
<dbReference type="PANTHER" id="PTHR12815">
    <property type="entry name" value="SORTING AND ASSEMBLY MACHINERY SAMM50 PROTEIN FAMILY MEMBER"/>
    <property type="match status" value="1"/>
</dbReference>
<reference evidence="11" key="1">
    <citation type="submission" date="2020-11" db="EMBL/GenBank/DDBJ databases">
        <authorList>
            <person name="Kim M.K."/>
        </authorList>
    </citation>
    <scope>NUCLEOTIDE SEQUENCE</scope>
    <source>
        <strain evidence="11">BT350</strain>
    </source>
</reference>
<dbReference type="AlphaFoldDB" id="A0A931FMH3"/>
<organism evidence="11 12">
    <name type="scientific">Microvirga alba</name>
    <dbReference type="NCBI Taxonomy" id="2791025"/>
    <lineage>
        <taxon>Bacteria</taxon>
        <taxon>Pseudomonadati</taxon>
        <taxon>Pseudomonadota</taxon>
        <taxon>Alphaproteobacteria</taxon>
        <taxon>Hyphomicrobiales</taxon>
        <taxon>Methylobacteriaceae</taxon>
        <taxon>Microvirga</taxon>
    </lineage>
</organism>
<dbReference type="InterPro" id="IPR010827">
    <property type="entry name" value="BamA/TamA_POTRA"/>
</dbReference>
<keyword evidence="5 8" id="KW-0677">Repeat</keyword>
<keyword evidence="6 8" id="KW-0472">Membrane</keyword>
<keyword evidence="3 8" id="KW-0812">Transmembrane</keyword>
<dbReference type="InterPro" id="IPR000184">
    <property type="entry name" value="Bac_surfAg_D15"/>
</dbReference>
<evidence type="ECO:0000313" key="11">
    <source>
        <dbReference type="EMBL" id="MBF9232535.1"/>
    </source>
</evidence>
<comment type="similarity">
    <text evidence="8">Belongs to the BamA family.</text>
</comment>
<dbReference type="HAMAP" id="MF_01430">
    <property type="entry name" value="OM_assembly_BamA"/>
    <property type="match status" value="1"/>
</dbReference>
<dbReference type="RefSeq" id="WP_196270483.1">
    <property type="nucleotide sequence ID" value="NZ_JADQDO010000001.1"/>
</dbReference>
<dbReference type="Pfam" id="PF01103">
    <property type="entry name" value="Omp85"/>
    <property type="match status" value="1"/>
</dbReference>